<dbReference type="InterPro" id="IPR052433">
    <property type="entry name" value="X-Pro_dipept-like"/>
</dbReference>
<feature type="domain" description="Aminopeptidase P N-terminal" evidence="7">
    <location>
        <begin position="1"/>
        <end position="141"/>
    </location>
</feature>
<evidence type="ECO:0000313" key="8">
    <source>
        <dbReference type="EMBL" id="KAK8878260.1"/>
    </source>
</evidence>
<dbReference type="GO" id="GO:0004177">
    <property type="term" value="F:aminopeptidase activity"/>
    <property type="evidence" value="ECO:0007669"/>
    <property type="project" value="UniProtKB-KW"/>
</dbReference>
<evidence type="ECO:0000256" key="3">
    <source>
        <dbReference type="ARBA" id="ARBA00022723"/>
    </source>
</evidence>
<evidence type="ECO:0000259" key="7">
    <source>
        <dbReference type="SMART" id="SM01011"/>
    </source>
</evidence>
<proteinExistence type="inferred from homology"/>
<evidence type="ECO:0000256" key="5">
    <source>
        <dbReference type="ARBA" id="ARBA00023211"/>
    </source>
</evidence>
<dbReference type="SMART" id="SM01011">
    <property type="entry name" value="AMP_N"/>
    <property type="match status" value="1"/>
</dbReference>
<dbReference type="EMBL" id="JAPFFF010000011">
    <property type="protein sequence ID" value="KAK8878260.1"/>
    <property type="molecule type" value="Genomic_DNA"/>
</dbReference>
<keyword evidence="8" id="KW-0031">Aminopeptidase</keyword>
<comment type="similarity">
    <text evidence="2 6">Belongs to the peptidase M24B family.</text>
</comment>
<evidence type="ECO:0000256" key="2">
    <source>
        <dbReference type="ARBA" id="ARBA00008766"/>
    </source>
</evidence>
<dbReference type="SUPFAM" id="SSF53092">
    <property type="entry name" value="Creatinase/prolidase N-terminal domain"/>
    <property type="match status" value="1"/>
</dbReference>
<evidence type="ECO:0000256" key="4">
    <source>
        <dbReference type="ARBA" id="ARBA00022801"/>
    </source>
</evidence>
<comment type="caution">
    <text evidence="8">The sequence shown here is derived from an EMBL/GenBank/DDBJ whole genome shotgun (WGS) entry which is preliminary data.</text>
</comment>
<dbReference type="InterPro" id="IPR000994">
    <property type="entry name" value="Pept_M24"/>
</dbReference>
<name>A0ABR2JMH5_9EUKA</name>
<dbReference type="InterPro" id="IPR029149">
    <property type="entry name" value="Creatin/AminoP/Spt16_N"/>
</dbReference>
<keyword evidence="3 6" id="KW-0479">Metal-binding</keyword>
<dbReference type="Gene3D" id="3.40.350.10">
    <property type="entry name" value="Creatinase/prolidase N-terminal domain"/>
    <property type="match status" value="1"/>
</dbReference>
<dbReference type="InterPro" id="IPR007865">
    <property type="entry name" value="Aminopep_P_N"/>
</dbReference>
<comment type="cofactor">
    <cofactor evidence="1">
        <name>Mn(2+)</name>
        <dbReference type="ChEBI" id="CHEBI:29035"/>
    </cofactor>
</comment>
<evidence type="ECO:0000256" key="6">
    <source>
        <dbReference type="RuleBase" id="RU000590"/>
    </source>
</evidence>
<organism evidence="8 9">
    <name type="scientific">Tritrichomonas musculus</name>
    <dbReference type="NCBI Taxonomy" id="1915356"/>
    <lineage>
        <taxon>Eukaryota</taxon>
        <taxon>Metamonada</taxon>
        <taxon>Parabasalia</taxon>
        <taxon>Tritrichomonadida</taxon>
        <taxon>Tritrichomonadidae</taxon>
        <taxon>Tritrichomonas</taxon>
    </lineage>
</organism>
<evidence type="ECO:0000256" key="1">
    <source>
        <dbReference type="ARBA" id="ARBA00001936"/>
    </source>
</evidence>
<keyword evidence="8" id="KW-0645">Protease</keyword>
<dbReference type="PANTHER" id="PTHR43226">
    <property type="entry name" value="XAA-PRO AMINOPEPTIDASE 3"/>
    <property type="match status" value="1"/>
</dbReference>
<dbReference type="Proteomes" id="UP001470230">
    <property type="component" value="Unassembled WGS sequence"/>
</dbReference>
<accession>A0ABR2JMH5</accession>
<gene>
    <name evidence="8" type="ORF">M9Y10_005025</name>
</gene>
<dbReference type="Pfam" id="PF05195">
    <property type="entry name" value="AMP_N"/>
    <property type="match status" value="1"/>
</dbReference>
<dbReference type="SUPFAM" id="SSF55920">
    <property type="entry name" value="Creatinase/aminopeptidase"/>
    <property type="match status" value="1"/>
</dbReference>
<sequence length="383" mass="43785">MIASDFIDRRLRLFNLLKNKQASVIIYGRNVLKRSPSVRYQFNQFSDLVYLTGYTRPGGILTIHEQDGKPFSTLYLPPRIPYEEMWEGFRTPFEEAQKFSGVDKVLPTSELEYWIARRIQTPSLIFSSAPPHQKRHSPKFQSISQYIDLLRIIKSPKEISLIKKACEISKAAHNISLSIAKPGVSEAQVASRFKLECIERGATGFSYPIVCASGKNATSLHYIENNKIMKEGECLMMDAGCEYMNYASDFTRTVPIGKISEAHSDLLEMVDEIKNFLVRKAQKGQIYSLGLLHHLSEDMLMRGLTQFGLKLNINQLREYYPHYVSHWIGLDVHDCDSIGYDFKLKKGCVFSVEPGIYFPEDSLDIPKELRGIGCRFEDTVIIE</sequence>
<dbReference type="InterPro" id="IPR001131">
    <property type="entry name" value="Peptidase_M24B_aminopep-P_CS"/>
</dbReference>
<dbReference type="PANTHER" id="PTHR43226:SF4">
    <property type="entry name" value="XAA-PRO AMINOPEPTIDASE 3"/>
    <property type="match status" value="1"/>
</dbReference>
<dbReference type="Pfam" id="PF00557">
    <property type="entry name" value="Peptidase_M24"/>
    <property type="match status" value="1"/>
</dbReference>
<keyword evidence="5" id="KW-0464">Manganese</keyword>
<keyword evidence="4" id="KW-0378">Hydrolase</keyword>
<protein>
    <submittedName>
        <fullName evidence="8">Xaa-Pro aminopeptidase 3</fullName>
    </submittedName>
</protein>
<reference evidence="8 9" key="1">
    <citation type="submission" date="2024-04" db="EMBL/GenBank/DDBJ databases">
        <title>Tritrichomonas musculus Genome.</title>
        <authorList>
            <person name="Alves-Ferreira E."/>
            <person name="Grigg M."/>
            <person name="Lorenzi H."/>
            <person name="Galac M."/>
        </authorList>
    </citation>
    <scope>NUCLEOTIDE SEQUENCE [LARGE SCALE GENOMIC DNA]</scope>
    <source>
        <strain evidence="8 9">EAF2021</strain>
    </source>
</reference>
<dbReference type="PROSITE" id="PS00491">
    <property type="entry name" value="PROLINE_PEPTIDASE"/>
    <property type="match status" value="1"/>
</dbReference>
<keyword evidence="9" id="KW-1185">Reference proteome</keyword>
<dbReference type="InterPro" id="IPR036005">
    <property type="entry name" value="Creatinase/aminopeptidase-like"/>
</dbReference>
<dbReference type="Gene3D" id="3.90.230.10">
    <property type="entry name" value="Creatinase/methionine aminopeptidase superfamily"/>
    <property type="match status" value="1"/>
</dbReference>
<evidence type="ECO:0000313" key="9">
    <source>
        <dbReference type="Proteomes" id="UP001470230"/>
    </source>
</evidence>